<proteinExistence type="predicted"/>
<organism evidence="4 5">
    <name type="scientific">Occallatibacter riparius</name>
    <dbReference type="NCBI Taxonomy" id="1002689"/>
    <lineage>
        <taxon>Bacteria</taxon>
        <taxon>Pseudomonadati</taxon>
        <taxon>Acidobacteriota</taxon>
        <taxon>Terriglobia</taxon>
        <taxon>Terriglobales</taxon>
        <taxon>Acidobacteriaceae</taxon>
        <taxon>Occallatibacter</taxon>
    </lineage>
</organism>
<dbReference type="EMBL" id="CP093313">
    <property type="protein sequence ID" value="UWZ82557.1"/>
    <property type="molecule type" value="Genomic_DNA"/>
</dbReference>
<evidence type="ECO:0000259" key="3">
    <source>
        <dbReference type="Pfam" id="PF05569"/>
    </source>
</evidence>
<dbReference type="InterPro" id="IPR052173">
    <property type="entry name" value="Beta-lactam_resp_regulator"/>
</dbReference>
<keyword evidence="2" id="KW-0812">Transmembrane</keyword>
<dbReference type="Pfam" id="PF05569">
    <property type="entry name" value="Peptidase_M56"/>
    <property type="match status" value="1"/>
</dbReference>
<protein>
    <recommendedName>
        <fullName evidence="3">Peptidase M56 domain-containing protein</fullName>
    </recommendedName>
</protein>
<gene>
    <name evidence="4" type="ORF">MOP44_18520</name>
</gene>
<sequence>MMSSSLAALLVDSAARSLLVAAVVGVGLFAFRTRNVVAQKAAWMLVLTAAVLMPWLAPWAARIPVLHSATIQLPQNLWHARPEAKPIEAHTPVAASTQVAAPLAFHPRTKSADDTSTLAPSASISRFPAPSISSGVGDSQRFLPAEPALRPAGRLNFADGLLLLYLGGCFALLLRLGFGVASALRLWRGAVPVSSDAIPETLRVRVSKSVASPITLGAGIVLPADYAEWDSEKLRIVLAHEASHVRQGDFWVQLCASLYTAAFWFSPLGWWIKRKLSDLSETISDRAALDHAASHASYAQVLLEFAALPRPIPTGVAMANHGHVISRIERLLNESSFRQAFAGGRARIAVAVLLVPVALFAATALVRVQAAQTNAPQVAAPVPPPPPADDRTGIAVPPEPETIATAPQAPAAPTAVPPVAGAPAVAPVAPETPGVPAVAPVAPDSDVVSLGGGYPLVYVKPGAFNAAMKAARDMEKQSQAFAVLAGHQSQLMALKAGGYGYGYSFGDRDSYAYVTGSGEHSVHFSGNWDHGSKEKIEKARQVAHGDFLWFERDGKSYVIDDPAALAQLKPMQDRMEDLGKQQEALGKQQEDLGRQQEELGRKQEQASVPTPDVSKELKQLSDAVAKLNAQKGGTVTSEQLAEISEKLGDLQGRIGDIEGKIGEQQGKLGEQQGRLGEQQGKLGEQQGRLGEQQGRIAREMDGKVLTIIDEYLKNGKAKQVQ</sequence>
<feature type="domain" description="Peptidase M56" evidence="3">
    <location>
        <begin position="200"/>
        <end position="329"/>
    </location>
</feature>
<feature type="transmembrane region" description="Helical" evidence="2">
    <location>
        <begin position="162"/>
        <end position="184"/>
    </location>
</feature>
<feature type="transmembrane region" description="Helical" evidence="2">
    <location>
        <begin position="41"/>
        <end position="61"/>
    </location>
</feature>
<dbReference type="Proteomes" id="UP001059380">
    <property type="component" value="Chromosome"/>
</dbReference>
<dbReference type="CDD" id="cd07341">
    <property type="entry name" value="M56_BlaR1_MecR1_like"/>
    <property type="match status" value="1"/>
</dbReference>
<feature type="compositionally biased region" description="Basic and acidic residues" evidence="1">
    <location>
        <begin position="588"/>
        <end position="604"/>
    </location>
</feature>
<feature type="transmembrane region" description="Helical" evidence="2">
    <location>
        <begin position="250"/>
        <end position="272"/>
    </location>
</feature>
<keyword evidence="5" id="KW-1185">Reference proteome</keyword>
<dbReference type="AlphaFoldDB" id="A0A9J7BMZ9"/>
<feature type="compositionally biased region" description="Low complexity" evidence="1">
    <location>
        <begin position="663"/>
        <end position="695"/>
    </location>
</feature>
<dbReference type="PANTHER" id="PTHR34978:SF3">
    <property type="entry name" value="SLR0241 PROTEIN"/>
    <property type="match status" value="1"/>
</dbReference>
<dbReference type="InterPro" id="IPR008756">
    <property type="entry name" value="Peptidase_M56"/>
</dbReference>
<dbReference type="KEGG" id="orp:MOP44_18520"/>
<dbReference type="Gene3D" id="1.20.5.340">
    <property type="match status" value="1"/>
</dbReference>
<feature type="region of interest" description="Disordered" evidence="1">
    <location>
        <begin position="575"/>
        <end position="613"/>
    </location>
</feature>
<dbReference type="PANTHER" id="PTHR34978">
    <property type="entry name" value="POSSIBLE SENSOR-TRANSDUCER PROTEIN BLAR"/>
    <property type="match status" value="1"/>
</dbReference>
<evidence type="ECO:0000313" key="4">
    <source>
        <dbReference type="EMBL" id="UWZ82557.1"/>
    </source>
</evidence>
<feature type="region of interest" description="Disordered" evidence="1">
    <location>
        <begin position="663"/>
        <end position="696"/>
    </location>
</feature>
<keyword evidence="2" id="KW-1133">Transmembrane helix</keyword>
<dbReference type="RefSeq" id="WP_260791742.1">
    <property type="nucleotide sequence ID" value="NZ_CP093313.1"/>
</dbReference>
<reference evidence="4" key="1">
    <citation type="submission" date="2021-04" db="EMBL/GenBank/DDBJ databases">
        <title>Phylogenetic analysis of Acidobacteriaceae.</title>
        <authorList>
            <person name="Qiu L."/>
            <person name="Zhang Q."/>
        </authorList>
    </citation>
    <scope>NUCLEOTIDE SEQUENCE</scope>
    <source>
        <strain evidence="4">DSM 25168</strain>
    </source>
</reference>
<name>A0A9J7BMZ9_9BACT</name>
<evidence type="ECO:0000313" key="5">
    <source>
        <dbReference type="Proteomes" id="UP001059380"/>
    </source>
</evidence>
<accession>A0A9J7BMZ9</accession>
<evidence type="ECO:0000256" key="1">
    <source>
        <dbReference type="SAM" id="MobiDB-lite"/>
    </source>
</evidence>
<feature type="transmembrane region" description="Helical" evidence="2">
    <location>
        <begin position="348"/>
        <end position="366"/>
    </location>
</feature>
<keyword evidence="2" id="KW-0472">Membrane</keyword>
<evidence type="ECO:0000256" key="2">
    <source>
        <dbReference type="SAM" id="Phobius"/>
    </source>
</evidence>